<name>A0A7W6GL95_9HYPH</name>
<evidence type="ECO:0000259" key="2">
    <source>
        <dbReference type="Pfam" id="PF09084"/>
    </source>
</evidence>
<dbReference type="Pfam" id="PF09084">
    <property type="entry name" value="NMT1"/>
    <property type="match status" value="1"/>
</dbReference>
<dbReference type="AlphaFoldDB" id="A0A7W6GL95"/>
<keyword evidence="1" id="KW-0732">Signal</keyword>
<feature type="domain" description="SsuA/THI5-like" evidence="2">
    <location>
        <begin position="49"/>
        <end position="261"/>
    </location>
</feature>
<organism evidence="3 4">
    <name type="scientific">Mycoplana azooxidifex</name>
    <dbReference type="NCBI Taxonomy" id="1636188"/>
    <lineage>
        <taxon>Bacteria</taxon>
        <taxon>Pseudomonadati</taxon>
        <taxon>Pseudomonadota</taxon>
        <taxon>Alphaproteobacteria</taxon>
        <taxon>Hyphomicrobiales</taxon>
        <taxon>Rhizobiaceae</taxon>
        <taxon>Mycoplana</taxon>
    </lineage>
</organism>
<dbReference type="EMBL" id="JACIEE010000005">
    <property type="protein sequence ID" value="MBB3977689.1"/>
    <property type="molecule type" value="Genomic_DNA"/>
</dbReference>
<accession>A0A7W6GL95</accession>
<reference evidence="3 4" key="1">
    <citation type="submission" date="2020-08" db="EMBL/GenBank/DDBJ databases">
        <title>Genomic Encyclopedia of Type Strains, Phase IV (KMG-IV): sequencing the most valuable type-strain genomes for metagenomic binning, comparative biology and taxonomic classification.</title>
        <authorList>
            <person name="Goeker M."/>
        </authorList>
    </citation>
    <scope>NUCLEOTIDE SEQUENCE [LARGE SCALE GENOMIC DNA]</scope>
    <source>
        <strain evidence="3 4">DSM 100211</strain>
    </source>
</reference>
<evidence type="ECO:0000313" key="4">
    <source>
        <dbReference type="Proteomes" id="UP000574761"/>
    </source>
</evidence>
<evidence type="ECO:0000313" key="3">
    <source>
        <dbReference type="EMBL" id="MBB3977689.1"/>
    </source>
</evidence>
<feature type="signal peptide" evidence="1">
    <location>
        <begin position="1"/>
        <end position="29"/>
    </location>
</feature>
<dbReference type="Proteomes" id="UP000574761">
    <property type="component" value="Unassembled WGS sequence"/>
</dbReference>
<protein>
    <submittedName>
        <fullName evidence="3">ABC-type nitrate/sulfonate/bicarbonate transport system substrate-binding protein</fullName>
    </submittedName>
</protein>
<keyword evidence="4" id="KW-1185">Reference proteome</keyword>
<evidence type="ECO:0000256" key="1">
    <source>
        <dbReference type="SAM" id="SignalP"/>
    </source>
</evidence>
<proteinExistence type="predicted"/>
<feature type="chain" id="PRO_5030736896" evidence="1">
    <location>
        <begin position="30"/>
        <end position="330"/>
    </location>
</feature>
<dbReference type="PANTHER" id="PTHR30024">
    <property type="entry name" value="ALIPHATIC SULFONATES-BINDING PROTEIN-RELATED"/>
    <property type="match status" value="1"/>
</dbReference>
<dbReference type="PANTHER" id="PTHR30024:SF42">
    <property type="entry name" value="ALIPHATIC SULFONATES-BINDING PROTEIN-RELATED"/>
    <property type="match status" value="1"/>
</dbReference>
<gene>
    <name evidence="3" type="ORF">GGQ64_002895</name>
</gene>
<dbReference type="SUPFAM" id="SSF53850">
    <property type="entry name" value="Periplasmic binding protein-like II"/>
    <property type="match status" value="1"/>
</dbReference>
<sequence>MRSLSFRSLTLSFIVMAGLSAVTPLSAQAGEKVTFRHLSTNGGIEAFELANELGYFEGTDVRLESLGYSQGGPQSLFGVASGSIDVGSAATPAVLNAIASGNDFVGVFPGNGINETTRGTFYVLEDSPITSVNDIAGKTIAVNTLGAHLDYVVREALYKQGKQQNEVQLVTVPGPQLEQTLRSKQVDIAAVGHWQATFDGQLRKNGGVRAIFTDTDILGEIAGGFVVLKRDFINAHPDAVRVFVEQSGRAADWARENPEDAKAKLAEVLERRGENKEIAQFWAGFGLRPAATPTARDVDFWIEVLEREGALPKGKYQAESILYKRDSSTQ</sequence>
<comment type="caution">
    <text evidence="3">The sequence shown here is derived from an EMBL/GenBank/DDBJ whole genome shotgun (WGS) entry which is preliminary data.</text>
</comment>
<dbReference type="Gene3D" id="3.40.190.10">
    <property type="entry name" value="Periplasmic binding protein-like II"/>
    <property type="match status" value="2"/>
</dbReference>
<dbReference type="InterPro" id="IPR015168">
    <property type="entry name" value="SsuA/THI5"/>
</dbReference>
<dbReference type="RefSeq" id="WP_183805342.1">
    <property type="nucleotide sequence ID" value="NZ_JACIEE010000005.1"/>
</dbReference>